<reference evidence="2 3" key="1">
    <citation type="submission" date="2019-03" db="EMBL/GenBank/DDBJ databases">
        <title>Genomic Encyclopedia of Type Strains, Phase IV (KMG-V): Genome sequencing to study the core and pangenomes of soil and plant-associated prokaryotes.</title>
        <authorList>
            <person name="Whitman W."/>
        </authorList>
    </citation>
    <scope>NUCLEOTIDE SEQUENCE [LARGE SCALE GENOMIC DNA]</scope>
    <source>
        <strain evidence="2 3">23C40</strain>
    </source>
</reference>
<dbReference type="AlphaFoldDB" id="A0A4V2RBV4"/>
<evidence type="ECO:0000313" key="3">
    <source>
        <dbReference type="Proteomes" id="UP000295043"/>
    </source>
</evidence>
<protein>
    <recommendedName>
        <fullName evidence="4">Transmembrane anchored protein</fullName>
    </recommendedName>
</protein>
<dbReference type="EMBL" id="SLVU01000033">
    <property type="protein sequence ID" value="TCN18500.1"/>
    <property type="molecule type" value="Genomic_DNA"/>
</dbReference>
<proteinExistence type="predicted"/>
<gene>
    <name evidence="2" type="ORF">EV184_13340</name>
</gene>
<keyword evidence="1" id="KW-0472">Membrane</keyword>
<accession>A0A4V2RBV4</accession>
<keyword evidence="1" id="KW-1133">Transmembrane helix</keyword>
<evidence type="ECO:0000313" key="2">
    <source>
        <dbReference type="EMBL" id="TCN18500.1"/>
    </source>
</evidence>
<name>A0A4V2RBV4_9HYPH</name>
<feature type="transmembrane region" description="Helical" evidence="1">
    <location>
        <begin position="34"/>
        <end position="55"/>
    </location>
</feature>
<organism evidence="2 3">
    <name type="scientific">Sinorhizobium americanum</name>
    <dbReference type="NCBI Taxonomy" id="194963"/>
    <lineage>
        <taxon>Bacteria</taxon>
        <taxon>Pseudomonadati</taxon>
        <taxon>Pseudomonadota</taxon>
        <taxon>Alphaproteobacteria</taxon>
        <taxon>Hyphomicrobiales</taxon>
        <taxon>Rhizobiaceae</taxon>
        <taxon>Sinorhizobium/Ensifer group</taxon>
        <taxon>Sinorhizobium</taxon>
    </lineage>
</organism>
<dbReference type="Proteomes" id="UP000295043">
    <property type="component" value="Unassembled WGS sequence"/>
</dbReference>
<evidence type="ECO:0008006" key="4">
    <source>
        <dbReference type="Google" id="ProtNLM"/>
    </source>
</evidence>
<sequence>MHLQSATPSLRTAPLVNEPLSPQPELAPLLSPRLAYMVIAAVGLLATLVLAISLSTPWLGEKLARAGHTSSRESLDIFIGQDHLRLPANVIRFDSQRATGVAERVDLYLTWPTLEGYSDATRHVFNDVDRPERLIFIQISQSTMSRDMSGRLEPIYRHILEESAQLGPAGLTKYDAKPSSSYAGEAFFAAARPGRPPFALRCLLPGSPATSTSADCQRDFHAGKDLSILYRFSAKLLPEWQAIDASLESFIRDRLVP</sequence>
<keyword evidence="1" id="KW-0812">Transmembrane</keyword>
<comment type="caution">
    <text evidence="2">The sequence shown here is derived from an EMBL/GenBank/DDBJ whole genome shotgun (WGS) entry which is preliminary data.</text>
</comment>
<evidence type="ECO:0000256" key="1">
    <source>
        <dbReference type="SAM" id="Phobius"/>
    </source>
</evidence>